<organism evidence="2 3">
    <name type="scientific">Polarella glacialis</name>
    <name type="common">Dinoflagellate</name>
    <dbReference type="NCBI Taxonomy" id="89957"/>
    <lineage>
        <taxon>Eukaryota</taxon>
        <taxon>Sar</taxon>
        <taxon>Alveolata</taxon>
        <taxon>Dinophyceae</taxon>
        <taxon>Suessiales</taxon>
        <taxon>Suessiaceae</taxon>
        <taxon>Polarella</taxon>
    </lineage>
</organism>
<evidence type="ECO:0000256" key="1">
    <source>
        <dbReference type="SAM" id="MobiDB-lite"/>
    </source>
</evidence>
<feature type="region of interest" description="Disordered" evidence="1">
    <location>
        <begin position="38"/>
        <end position="57"/>
    </location>
</feature>
<dbReference type="Proteomes" id="UP000654075">
    <property type="component" value="Unassembled WGS sequence"/>
</dbReference>
<dbReference type="AlphaFoldDB" id="A0A813FTT1"/>
<accession>A0A813FTT1</accession>
<protein>
    <submittedName>
        <fullName evidence="2">Uncharacterized protein</fullName>
    </submittedName>
</protein>
<comment type="caution">
    <text evidence="2">The sequence shown here is derived from an EMBL/GenBank/DDBJ whole genome shotgun (WGS) entry which is preliminary data.</text>
</comment>
<gene>
    <name evidence="2" type="ORF">PGLA1383_LOCUS31555</name>
</gene>
<evidence type="ECO:0000313" key="3">
    <source>
        <dbReference type="Proteomes" id="UP000654075"/>
    </source>
</evidence>
<proteinExistence type="predicted"/>
<sequence>MCKNQTRRVNLAGLTSIESATRKFAGVSARVLMASDLLGGEPSPGTPQGEGGASRRSGFGRLWHQGQCLDVDACRESLLGGEPPHLPVVVFRESNEGRHLFNTTLQRALTRNPVEHVILAASLDRLLLEARRRQAAMDSGDASGSGVGLVSWQESKDVEVSFPDHHAMLAELEFQRDFDEQLEPVLMVSSVSPDGIAEHAGITVGWTLPNDCRPEDLILTAPHPQSVGLVGAVAQVVAGQVPSAATVEWT</sequence>
<reference evidence="2" key="1">
    <citation type="submission" date="2021-02" db="EMBL/GenBank/DDBJ databases">
        <authorList>
            <person name="Dougan E. K."/>
            <person name="Rhodes N."/>
            <person name="Thang M."/>
            <person name="Chan C."/>
        </authorList>
    </citation>
    <scope>NUCLEOTIDE SEQUENCE</scope>
</reference>
<name>A0A813FTT1_POLGL</name>
<evidence type="ECO:0000313" key="2">
    <source>
        <dbReference type="EMBL" id="CAE8613811.1"/>
    </source>
</evidence>
<keyword evidence="3" id="KW-1185">Reference proteome</keyword>
<feature type="non-terminal residue" evidence="2">
    <location>
        <position position="250"/>
    </location>
</feature>
<dbReference type="EMBL" id="CAJNNV010025312">
    <property type="protein sequence ID" value="CAE8613811.1"/>
    <property type="molecule type" value="Genomic_DNA"/>
</dbReference>